<feature type="domain" description="Gp5/Type VI secretion system Vgr protein OB-fold" evidence="1">
    <location>
        <begin position="360"/>
        <end position="435"/>
    </location>
</feature>
<accession>A0A1H3VWT7</accession>
<dbReference type="RefSeq" id="WP_092131567.1">
    <property type="nucleotide sequence ID" value="NZ_FNQK01000002.1"/>
</dbReference>
<dbReference type="EMBL" id="FNQK01000002">
    <property type="protein sequence ID" value="SDZ79256.1"/>
    <property type="molecule type" value="Genomic_DNA"/>
</dbReference>
<protein>
    <submittedName>
        <fullName evidence="2">Uncharacterized conserved protein, implicated in type VI secretion and phage assembly</fullName>
    </submittedName>
</protein>
<dbReference type="InterPro" id="IPR006531">
    <property type="entry name" value="Gp5/Vgr_OB"/>
</dbReference>
<evidence type="ECO:0000313" key="2">
    <source>
        <dbReference type="EMBL" id="SDZ79256.1"/>
    </source>
</evidence>
<evidence type="ECO:0000313" key="3">
    <source>
        <dbReference type="Proteomes" id="UP000198846"/>
    </source>
</evidence>
<proteinExistence type="predicted"/>
<dbReference type="Proteomes" id="UP000198846">
    <property type="component" value="Unassembled WGS sequence"/>
</dbReference>
<reference evidence="3" key="1">
    <citation type="submission" date="2016-10" db="EMBL/GenBank/DDBJ databases">
        <authorList>
            <person name="Varghese N."/>
            <person name="Submissions S."/>
        </authorList>
    </citation>
    <scope>NUCLEOTIDE SEQUENCE [LARGE SCALE GENOMIC DNA]</scope>
    <source>
        <strain evidence="3">DSM 23842</strain>
    </source>
</reference>
<dbReference type="SUPFAM" id="SSF69279">
    <property type="entry name" value="Phage tail proteins"/>
    <property type="match status" value="1"/>
</dbReference>
<dbReference type="SUPFAM" id="SSF69255">
    <property type="entry name" value="gp5 N-terminal domain-like"/>
    <property type="match status" value="1"/>
</dbReference>
<dbReference type="Pfam" id="PF05954">
    <property type="entry name" value="Phage_GPD"/>
    <property type="match status" value="1"/>
</dbReference>
<evidence type="ECO:0000259" key="1">
    <source>
        <dbReference type="Pfam" id="PF04717"/>
    </source>
</evidence>
<sequence length="604" mass="66499">MALQSETTIYIDGTEISSYKHLELQQSIDNHHCLELICRMDVLDDISGALGESSKNFLGQTITVQTTAVDTLSGYQNLEFKGIVTQVKTIKGHEASSGDKIVIKAQSPTYLADDGPHYASYNDVTLSDIITQTFKDYDASKLEVLIQPNNKSTLHYSVQHNESAYNYASRLAAQYGEWFYYNGAQLIFGHPETNEIELSYGFDLKEYHLDLIPQSHNYKYYANDYLLNETHEKDAADISSSVNGYSGFVSNKSQTIYNKQSQVWHSLYNDSTAKKRLDNSIELQKKAVEIRQVIFSGVSDNPGVKLGNVVVVDGARYRVTSIIHSNSENGDYENNFEAVTADFDAYPNTNINAFPRSESQTAVVMENADPEGLGRIRVQFPWQKIMGEMTPWIRIVTPHAGSEKGFHFIPEINEEVLIGFEGGNAEHPYMLGSLYNGSGKAGAFKSDANAIKAIRTRSGHTIALNDTDGEEKIEIYDNDGSIIIFDTQKKSLTINASETINIGAKNIHLVAEKNITLKAKGNIETASEVDTNILSTGNTVIQSSRDIEVNSDGAVAIEATSDAELKGQRVSVEGKTEAKLKGVQTSVEGQITAVQGASGKIDVM</sequence>
<dbReference type="STRING" id="283786.SAMN04487990_10285"/>
<dbReference type="Gene3D" id="2.40.50.230">
    <property type="entry name" value="Gp5 N-terminal domain"/>
    <property type="match status" value="1"/>
</dbReference>
<dbReference type="SUPFAM" id="SSF69349">
    <property type="entry name" value="Phage fibre proteins"/>
    <property type="match status" value="1"/>
</dbReference>
<dbReference type="Gene3D" id="3.55.50.10">
    <property type="entry name" value="Baseplate protein-like domains"/>
    <property type="match status" value="1"/>
</dbReference>
<gene>
    <name evidence="2" type="ORF">SAMN04487990_10285</name>
</gene>
<dbReference type="Pfam" id="PF04717">
    <property type="entry name" value="Phage_base_V"/>
    <property type="match status" value="1"/>
</dbReference>
<keyword evidence="3" id="KW-1185">Reference proteome</keyword>
<dbReference type="AlphaFoldDB" id="A0A1H3VWT7"/>
<organism evidence="2 3">
    <name type="scientific">Bizionia paragorgiae</name>
    <dbReference type="NCBI Taxonomy" id="283786"/>
    <lineage>
        <taxon>Bacteria</taxon>
        <taxon>Pseudomonadati</taxon>
        <taxon>Bacteroidota</taxon>
        <taxon>Flavobacteriia</taxon>
        <taxon>Flavobacteriales</taxon>
        <taxon>Flavobacteriaceae</taxon>
        <taxon>Bizionia</taxon>
    </lineage>
</organism>
<dbReference type="InterPro" id="IPR037026">
    <property type="entry name" value="Vgr_OB-fold_dom_sf"/>
</dbReference>
<name>A0A1H3VWT7_BIZPA</name>
<dbReference type="OrthoDB" id="7033094at2"/>